<name>A0A3E2X2A6_9FIRM</name>
<reference evidence="2 3" key="1">
    <citation type="submission" date="2018-08" db="EMBL/GenBank/DDBJ databases">
        <title>A genome reference for cultivated species of the human gut microbiota.</title>
        <authorList>
            <person name="Zou Y."/>
            <person name="Xue W."/>
            <person name="Luo G."/>
        </authorList>
    </citation>
    <scope>NUCLEOTIDE SEQUENCE [LARGE SCALE GENOMIC DNA]</scope>
    <source>
        <strain evidence="2 3">AF19-21</strain>
    </source>
</reference>
<dbReference type="InterPro" id="IPR006059">
    <property type="entry name" value="SBP"/>
</dbReference>
<dbReference type="SUPFAM" id="SSF53850">
    <property type="entry name" value="Periplasmic binding protein-like II"/>
    <property type="match status" value="1"/>
</dbReference>
<dbReference type="RefSeq" id="WP_117440593.1">
    <property type="nucleotide sequence ID" value="NZ_QVIA01000002.1"/>
</dbReference>
<dbReference type="Proteomes" id="UP000261111">
    <property type="component" value="Unassembled WGS sequence"/>
</dbReference>
<dbReference type="AlphaFoldDB" id="A0A3E2X2A6"/>
<accession>A0A3E2X2A6</accession>
<evidence type="ECO:0000256" key="1">
    <source>
        <dbReference type="SAM" id="SignalP"/>
    </source>
</evidence>
<evidence type="ECO:0000313" key="2">
    <source>
        <dbReference type="EMBL" id="RGC34936.1"/>
    </source>
</evidence>
<dbReference type="Pfam" id="PF01547">
    <property type="entry name" value="SBP_bac_1"/>
    <property type="match status" value="1"/>
</dbReference>
<keyword evidence="1" id="KW-0732">Signal</keyword>
<proteinExistence type="predicted"/>
<dbReference type="EMBL" id="QVIA01000002">
    <property type="protein sequence ID" value="RGC34936.1"/>
    <property type="molecule type" value="Genomic_DNA"/>
</dbReference>
<dbReference type="PROSITE" id="PS51257">
    <property type="entry name" value="PROKAR_LIPOPROTEIN"/>
    <property type="match status" value="1"/>
</dbReference>
<evidence type="ECO:0000313" key="3">
    <source>
        <dbReference type="Proteomes" id="UP000261111"/>
    </source>
</evidence>
<dbReference type="PANTHER" id="PTHR43649">
    <property type="entry name" value="ARABINOSE-BINDING PROTEIN-RELATED"/>
    <property type="match status" value="1"/>
</dbReference>
<dbReference type="InterPro" id="IPR050490">
    <property type="entry name" value="Bact_solute-bd_prot1"/>
</dbReference>
<organism evidence="2 3">
    <name type="scientific">Hungatella hathewayi</name>
    <dbReference type="NCBI Taxonomy" id="154046"/>
    <lineage>
        <taxon>Bacteria</taxon>
        <taxon>Bacillati</taxon>
        <taxon>Bacillota</taxon>
        <taxon>Clostridia</taxon>
        <taxon>Lachnospirales</taxon>
        <taxon>Lachnospiraceae</taxon>
        <taxon>Hungatella</taxon>
    </lineage>
</organism>
<dbReference type="GeneID" id="93335877"/>
<sequence length="437" mass="48425">MKAVKKMLALGITVSMLAGMAGCGSEKSKEVKEEDSKDVTLTFMASQDWVQDAEVELGKKFTEETGIKVDYQIVPADQYTSLLMTKLNTGECTDIFGSQGGKFDIQTQLNIAKNGVDLSGESWAGNVDELVAAEISADGKLYGQPMNDLSNVWAVAYNKNIFKELDLEIPTDYASFDAVCKKILDAGITPIYECVSDGWHHTLWFPECAIAAETAEPGLAEKLNANEAKFEGNQTMVTILEQMKDMIDKGYWGQNYMSNAYVDTAKNIASGEYAMTIAQQGLGQEVNAADAEFDAEDIGYFVMPLADNQKLNVSPVGPTRFVYSGSKHQEEAKQYLEFMAREESLAFMTEEVARFNKLPFKNAPSGYLDSVQEFHDRYSEEDTVYQVAVKYVNPQWNQIGADLSAMFLGEVTPEELLKNIDKMRSEQAAAANDEAWK</sequence>
<feature type="signal peptide" evidence="1">
    <location>
        <begin position="1"/>
        <end position="21"/>
    </location>
</feature>
<gene>
    <name evidence="2" type="ORF">DWX41_01655</name>
</gene>
<protein>
    <submittedName>
        <fullName evidence="2">Carbohydrate ABC transporter substrate-binding protein</fullName>
    </submittedName>
</protein>
<dbReference type="Gene3D" id="3.40.190.10">
    <property type="entry name" value="Periplasmic binding protein-like II"/>
    <property type="match status" value="2"/>
</dbReference>
<comment type="caution">
    <text evidence="2">The sequence shown here is derived from an EMBL/GenBank/DDBJ whole genome shotgun (WGS) entry which is preliminary data.</text>
</comment>
<feature type="chain" id="PRO_5039429521" evidence="1">
    <location>
        <begin position="22"/>
        <end position="437"/>
    </location>
</feature>